<dbReference type="Pfam" id="PF02518">
    <property type="entry name" value="HATPase_c"/>
    <property type="match status" value="1"/>
</dbReference>
<proteinExistence type="predicted"/>
<evidence type="ECO:0000256" key="3">
    <source>
        <dbReference type="ARBA" id="ARBA00022679"/>
    </source>
</evidence>
<feature type="transmembrane region" description="Helical" evidence="5">
    <location>
        <begin position="20"/>
        <end position="38"/>
    </location>
</feature>
<dbReference type="InterPro" id="IPR050640">
    <property type="entry name" value="Bact_2-comp_sensor_kinase"/>
</dbReference>
<dbReference type="GO" id="GO:0000155">
    <property type="term" value="F:phosphorelay sensor kinase activity"/>
    <property type="evidence" value="ECO:0007669"/>
    <property type="project" value="InterPro"/>
</dbReference>
<evidence type="ECO:0000313" key="8">
    <source>
        <dbReference type="Proteomes" id="UP000092971"/>
    </source>
</evidence>
<organism evidence="7 8">
    <name type="scientific">Thermoclostridium stercorarium subsp. thermolacticum DSM 2910</name>
    <dbReference type="NCBI Taxonomy" id="1121336"/>
    <lineage>
        <taxon>Bacteria</taxon>
        <taxon>Bacillati</taxon>
        <taxon>Bacillota</taxon>
        <taxon>Clostridia</taxon>
        <taxon>Eubacteriales</taxon>
        <taxon>Oscillospiraceae</taxon>
        <taxon>Thermoclostridium</taxon>
    </lineage>
</organism>
<dbReference type="Gene3D" id="3.30.565.10">
    <property type="entry name" value="Histidine kinase-like ATPase, C-terminal domain"/>
    <property type="match status" value="1"/>
</dbReference>
<dbReference type="OrthoDB" id="9809348at2"/>
<dbReference type="Pfam" id="PF00672">
    <property type="entry name" value="HAMP"/>
    <property type="match status" value="1"/>
</dbReference>
<dbReference type="SMART" id="SM00304">
    <property type="entry name" value="HAMP"/>
    <property type="match status" value="1"/>
</dbReference>
<name>A0A1B1Y9X5_THEST</name>
<evidence type="ECO:0000256" key="2">
    <source>
        <dbReference type="ARBA" id="ARBA00022553"/>
    </source>
</evidence>
<dbReference type="RefSeq" id="WP_015357790.1">
    <property type="nucleotide sequence ID" value="NZ_CP014672.1"/>
</dbReference>
<dbReference type="Pfam" id="PF06580">
    <property type="entry name" value="His_kinase"/>
    <property type="match status" value="1"/>
</dbReference>
<evidence type="ECO:0000259" key="6">
    <source>
        <dbReference type="PROSITE" id="PS50885"/>
    </source>
</evidence>
<evidence type="ECO:0000256" key="1">
    <source>
        <dbReference type="ARBA" id="ARBA00004370"/>
    </source>
</evidence>
<keyword evidence="5" id="KW-1133">Transmembrane helix</keyword>
<evidence type="ECO:0000256" key="4">
    <source>
        <dbReference type="ARBA" id="ARBA00022777"/>
    </source>
</evidence>
<dbReference type="InterPro" id="IPR010559">
    <property type="entry name" value="Sig_transdc_His_kin_internal"/>
</dbReference>
<dbReference type="PANTHER" id="PTHR34220:SF7">
    <property type="entry name" value="SENSOR HISTIDINE KINASE YPDA"/>
    <property type="match status" value="1"/>
</dbReference>
<dbReference type="CDD" id="cd06225">
    <property type="entry name" value="HAMP"/>
    <property type="match status" value="1"/>
</dbReference>
<dbReference type="InterPro" id="IPR003594">
    <property type="entry name" value="HATPase_dom"/>
</dbReference>
<keyword evidence="4 7" id="KW-0418">Kinase</keyword>
<dbReference type="AlphaFoldDB" id="A0A1B1Y9X5"/>
<dbReference type="SUPFAM" id="SSF55874">
    <property type="entry name" value="ATPase domain of HSP90 chaperone/DNA topoisomerase II/histidine kinase"/>
    <property type="match status" value="1"/>
</dbReference>
<keyword evidence="5" id="KW-0812">Transmembrane</keyword>
<gene>
    <name evidence="7" type="ORF">CSTERTH_00285</name>
</gene>
<dbReference type="PROSITE" id="PS50885">
    <property type="entry name" value="HAMP"/>
    <property type="match status" value="1"/>
</dbReference>
<evidence type="ECO:0000256" key="5">
    <source>
        <dbReference type="SAM" id="Phobius"/>
    </source>
</evidence>
<dbReference type="EMBL" id="CP014672">
    <property type="protein sequence ID" value="ANW97581.1"/>
    <property type="molecule type" value="Genomic_DNA"/>
</dbReference>
<dbReference type="InterPro" id="IPR003660">
    <property type="entry name" value="HAMP_dom"/>
</dbReference>
<reference evidence="7 8" key="1">
    <citation type="submission" date="2016-02" db="EMBL/GenBank/DDBJ databases">
        <title>Comparison of Clostridium stercorarium subspecies using comparative genomics and transcriptomics.</title>
        <authorList>
            <person name="Schellenberg J."/>
            <person name="Thallinger G."/>
            <person name="Levin D.B."/>
            <person name="Zhang X."/>
            <person name="Alvare G."/>
            <person name="Fristensky B."/>
            <person name="Sparling R."/>
        </authorList>
    </citation>
    <scope>NUCLEOTIDE SEQUENCE [LARGE SCALE GENOMIC DNA]</scope>
    <source>
        <strain evidence="7 8">DSM 2910</strain>
    </source>
</reference>
<dbReference type="SUPFAM" id="SSF158472">
    <property type="entry name" value="HAMP domain-like"/>
    <property type="match status" value="1"/>
</dbReference>
<accession>A0A1B1Y9X5</accession>
<evidence type="ECO:0000313" key="7">
    <source>
        <dbReference type="EMBL" id="ANW97581.1"/>
    </source>
</evidence>
<keyword evidence="3" id="KW-0808">Transferase</keyword>
<keyword evidence="2" id="KW-0597">Phosphoprotein</keyword>
<dbReference type="PANTHER" id="PTHR34220">
    <property type="entry name" value="SENSOR HISTIDINE KINASE YPDA"/>
    <property type="match status" value="1"/>
</dbReference>
<sequence>MKRLIRYFSDISVSWKFVLAYFSILIIPVILAGFYLYYQVSESTIAQASLVMEQNLLQTKASILQNEKVIENISGILALNSDFMNFLEYEYPDLNKKIEEYQFSYSPLIENILIQNNSIHSIRIYLENIIISEMLNSYYSITVTKSSERFLEMARDKPQKKGWVSSHSAKTHVFRNIADNTQVFSYNRELFSQRQKYLGMLEIEVREEVLFSMLRDPVINEMGNVFIVDAENKIVSGNIPEYYLADISETGLKNFQAGSRKRTVEKVNGTEAIVITIPVEQIDCTIVGIFPVKNFNGEIRKSLKDIIVVLTASSVVLGVIIYFTTNMLLRRVKRLVSAMNKVRDGNLNVSVPVKSMDEFGVLALNFNRMTQRIYELVETVYKIQLMEREAELKALEAQINPHFLYNTLATISWVARREKAPEVVRMANSLAKFYRLVLSKGGTVITVEEELEMVKSYLEIQKIRFDDLFDVVYRIDERAYKYNIVKNILQPLAENSLTHGIEPKRYHGTIIIYVGLTGDKICLKVIDDGVGMNAETVKKVMQGKVERSKGSGYAVKNVLQRLKAYYGDDFSVNIFSKPGIGTTVAIEVSKDIKS</sequence>
<feature type="domain" description="HAMP" evidence="6">
    <location>
        <begin position="326"/>
        <end position="378"/>
    </location>
</feature>
<dbReference type="GO" id="GO:0016020">
    <property type="term" value="C:membrane"/>
    <property type="evidence" value="ECO:0007669"/>
    <property type="project" value="UniProtKB-SubCell"/>
</dbReference>
<dbReference type="Gene3D" id="6.10.340.10">
    <property type="match status" value="1"/>
</dbReference>
<keyword evidence="5" id="KW-0472">Membrane</keyword>
<dbReference type="InterPro" id="IPR036890">
    <property type="entry name" value="HATPase_C_sf"/>
</dbReference>
<dbReference type="Proteomes" id="UP000092971">
    <property type="component" value="Chromosome"/>
</dbReference>
<comment type="subcellular location">
    <subcellularLocation>
        <location evidence="1">Membrane</location>
    </subcellularLocation>
</comment>
<feature type="transmembrane region" description="Helical" evidence="5">
    <location>
        <begin position="306"/>
        <end position="329"/>
    </location>
</feature>
<protein>
    <submittedName>
        <fullName evidence="7">Histidine kinase</fullName>
    </submittedName>
</protein>